<comment type="caution">
    <text evidence="2">The sequence shown here is derived from an EMBL/GenBank/DDBJ whole genome shotgun (WGS) entry which is preliminary data.</text>
</comment>
<dbReference type="Proteomes" id="UP000546464">
    <property type="component" value="Unassembled WGS sequence"/>
</dbReference>
<dbReference type="EMBL" id="JACHVB010000032">
    <property type="protein sequence ID" value="MBC2594680.1"/>
    <property type="molecule type" value="Genomic_DNA"/>
</dbReference>
<keyword evidence="1" id="KW-0732">Signal</keyword>
<evidence type="ECO:0000313" key="3">
    <source>
        <dbReference type="Proteomes" id="UP000546464"/>
    </source>
</evidence>
<evidence type="ECO:0000256" key="1">
    <source>
        <dbReference type="SAM" id="SignalP"/>
    </source>
</evidence>
<dbReference type="RefSeq" id="WP_185675650.1">
    <property type="nucleotide sequence ID" value="NZ_JACHVB010000032.1"/>
</dbReference>
<protein>
    <submittedName>
        <fullName evidence="2">Uncharacterized protein</fullName>
    </submittedName>
</protein>
<accession>A0A842HEN1</accession>
<evidence type="ECO:0000313" key="2">
    <source>
        <dbReference type="EMBL" id="MBC2594680.1"/>
    </source>
</evidence>
<feature type="chain" id="PRO_5032947452" evidence="1">
    <location>
        <begin position="21"/>
        <end position="196"/>
    </location>
</feature>
<feature type="signal peptide" evidence="1">
    <location>
        <begin position="1"/>
        <end position="20"/>
    </location>
</feature>
<sequence>MFRCCLPLVLLFATLLPLHAQNDPVVVQNVNFNSSVSPFDWNNIIVKVRGQENPNKEALNDKYVDNVGVRMTLGYRVGNPRDNKFYFLQSEVTIATLEIGKDKSFAFWVPYDIIKRGNFNKEPDYWVIELTVDGQALPMRPSNTSRNVTDAAGLTSFMNAANAQVGQTEGIMMPGYLSPYPPIDRSPAAFIRKQPK</sequence>
<reference evidence="2 3" key="1">
    <citation type="submission" date="2020-07" db="EMBL/GenBank/DDBJ databases">
        <authorList>
            <person name="Feng X."/>
        </authorList>
    </citation>
    <scope>NUCLEOTIDE SEQUENCE [LARGE SCALE GENOMIC DNA]</scope>
    <source>
        <strain evidence="2 3">JCM31066</strain>
    </source>
</reference>
<organism evidence="2 3">
    <name type="scientific">Ruficoccus amylovorans</name>
    <dbReference type="NCBI Taxonomy" id="1804625"/>
    <lineage>
        <taxon>Bacteria</taxon>
        <taxon>Pseudomonadati</taxon>
        <taxon>Verrucomicrobiota</taxon>
        <taxon>Opitutia</taxon>
        <taxon>Puniceicoccales</taxon>
        <taxon>Cerasicoccaceae</taxon>
        <taxon>Ruficoccus</taxon>
    </lineage>
</organism>
<proteinExistence type="predicted"/>
<name>A0A842HEN1_9BACT</name>
<gene>
    <name evidence="2" type="ORF">H5P28_10450</name>
</gene>
<dbReference type="AlphaFoldDB" id="A0A842HEN1"/>
<keyword evidence="3" id="KW-1185">Reference proteome</keyword>